<comment type="caution">
    <text evidence="2">The sequence shown here is derived from an EMBL/GenBank/DDBJ whole genome shotgun (WGS) entry which is preliminary data.</text>
</comment>
<evidence type="ECO:0000313" key="2">
    <source>
        <dbReference type="EMBL" id="CAG8781803.1"/>
    </source>
</evidence>
<accession>A0A9N9JHW9</accession>
<organism evidence="2 3">
    <name type="scientific">Dentiscutata erythropus</name>
    <dbReference type="NCBI Taxonomy" id="1348616"/>
    <lineage>
        <taxon>Eukaryota</taxon>
        <taxon>Fungi</taxon>
        <taxon>Fungi incertae sedis</taxon>
        <taxon>Mucoromycota</taxon>
        <taxon>Glomeromycotina</taxon>
        <taxon>Glomeromycetes</taxon>
        <taxon>Diversisporales</taxon>
        <taxon>Gigasporaceae</taxon>
        <taxon>Dentiscutata</taxon>
    </lineage>
</organism>
<evidence type="ECO:0000313" key="3">
    <source>
        <dbReference type="Proteomes" id="UP000789405"/>
    </source>
</evidence>
<keyword evidence="3" id="KW-1185">Reference proteome</keyword>
<evidence type="ECO:0000256" key="1">
    <source>
        <dbReference type="SAM" id="MobiDB-lite"/>
    </source>
</evidence>
<feature type="region of interest" description="Disordered" evidence="1">
    <location>
        <begin position="1"/>
        <end position="23"/>
    </location>
</feature>
<feature type="compositionally biased region" description="Basic and acidic residues" evidence="1">
    <location>
        <begin position="1"/>
        <end position="22"/>
    </location>
</feature>
<feature type="non-terminal residue" evidence="2">
    <location>
        <position position="1"/>
    </location>
</feature>
<dbReference type="AlphaFoldDB" id="A0A9N9JHW9"/>
<dbReference type="OrthoDB" id="10384498at2759"/>
<feature type="non-terminal residue" evidence="2">
    <location>
        <position position="47"/>
    </location>
</feature>
<dbReference type="EMBL" id="CAJVPY010022100">
    <property type="protein sequence ID" value="CAG8781803.1"/>
    <property type="molecule type" value="Genomic_DNA"/>
</dbReference>
<proteinExistence type="predicted"/>
<dbReference type="Proteomes" id="UP000789405">
    <property type="component" value="Unassembled WGS sequence"/>
</dbReference>
<protein>
    <submittedName>
        <fullName evidence="2">6486_t:CDS:1</fullName>
    </submittedName>
</protein>
<gene>
    <name evidence="2" type="ORF">DERYTH_LOCUS19737</name>
</gene>
<sequence>GGVPVHSEHANLQEPQRTEHFETQIPEIKLSELQKGSSVQLEATNRQ</sequence>
<reference evidence="2" key="1">
    <citation type="submission" date="2021-06" db="EMBL/GenBank/DDBJ databases">
        <authorList>
            <person name="Kallberg Y."/>
            <person name="Tangrot J."/>
            <person name="Rosling A."/>
        </authorList>
    </citation>
    <scope>NUCLEOTIDE SEQUENCE</scope>
    <source>
        <strain evidence="2">MA453B</strain>
    </source>
</reference>
<name>A0A9N9JHW9_9GLOM</name>